<protein>
    <submittedName>
        <fullName evidence="2">Adenylate/guanylate cyclase domain-containing protein</fullName>
    </submittedName>
</protein>
<dbReference type="GO" id="GO:0006171">
    <property type="term" value="P:cAMP biosynthetic process"/>
    <property type="evidence" value="ECO:0007669"/>
    <property type="project" value="TreeGrafter"/>
</dbReference>
<dbReference type="Pfam" id="PF00211">
    <property type="entry name" value="Guanylate_cyc"/>
    <property type="match status" value="1"/>
</dbReference>
<sequence>MGSNKIDLCGCASRLAALPPKGQIVAVTELDPHPVETDPTAPRDAVRVYPPGVTIVRRSQRGRSCAPDILTIEELQRWLLLEASRERELLLTFEALLWRMNAAGLPIDRATLHIGTLHPQLLGFAWNWRSSDGLCDEVQVQQSTADTDAFKLNPLRRIFEEGAALRRNPQDAAAQAEFPIMRDLAAGGYTEYFALPLGGEGFRHAVTLSTTRPGGFSDEHLAEIKRVLVLFTLHVERHIAVRISTNALGAYLGPVAAAKVLSGDIKRGSGEPIRAIIWVSDMRGFTDLSDRLSGWDTITVLNAYFEVFVDAVLAQGGEVLKFIGDGLLAVFPLGDDGCAAGDAALAAAQAAQAGLARLNREPPPGLAAIEGWRPLRAGIALHEGEVFFGNIGAPNRLDFTVIGPAVNEASRVEALQKILGRNILITAAAARHISMPLEPLGAYPLRGVATPMTILAPHDVVAIHPQTAAS</sequence>
<dbReference type="GO" id="GO:0035556">
    <property type="term" value="P:intracellular signal transduction"/>
    <property type="evidence" value="ECO:0007669"/>
    <property type="project" value="InterPro"/>
</dbReference>
<evidence type="ECO:0000313" key="2">
    <source>
        <dbReference type="EMBL" id="RJF74072.1"/>
    </source>
</evidence>
<dbReference type="InterPro" id="IPR001054">
    <property type="entry name" value="A/G_cyclase"/>
</dbReference>
<dbReference type="SMART" id="SM00044">
    <property type="entry name" value="CYCc"/>
    <property type="match status" value="1"/>
</dbReference>
<reference evidence="2 3" key="1">
    <citation type="submission" date="2018-09" db="EMBL/GenBank/DDBJ databases">
        <title>Draft genome sequence of Rhodopseudomonas palustris 2.1.18.</title>
        <authorList>
            <person name="Robertson S.L."/>
            <person name="Meyer T.E."/>
            <person name="Kyndt J.A."/>
        </authorList>
    </citation>
    <scope>NUCLEOTIDE SEQUENCE [LARGE SCALE GENOMIC DNA]</scope>
    <source>
        <strain evidence="2 3">2.1.18</strain>
    </source>
</reference>
<dbReference type="PROSITE" id="PS50125">
    <property type="entry name" value="GUANYLATE_CYCLASE_2"/>
    <property type="match status" value="1"/>
</dbReference>
<evidence type="ECO:0000313" key="3">
    <source>
        <dbReference type="Proteomes" id="UP000285523"/>
    </source>
</evidence>
<accession>A0A418VD65</accession>
<dbReference type="GO" id="GO:0004016">
    <property type="term" value="F:adenylate cyclase activity"/>
    <property type="evidence" value="ECO:0007669"/>
    <property type="project" value="UniProtKB-ARBA"/>
</dbReference>
<dbReference type="Proteomes" id="UP000285523">
    <property type="component" value="Unassembled WGS sequence"/>
</dbReference>
<dbReference type="InterPro" id="IPR029787">
    <property type="entry name" value="Nucleotide_cyclase"/>
</dbReference>
<proteinExistence type="predicted"/>
<gene>
    <name evidence="2" type="ORF">D4Q52_12950</name>
</gene>
<name>A0A418VD65_RHOPL</name>
<evidence type="ECO:0000259" key="1">
    <source>
        <dbReference type="PROSITE" id="PS50125"/>
    </source>
</evidence>
<dbReference type="SUPFAM" id="SSF55073">
    <property type="entry name" value="Nucleotide cyclase"/>
    <property type="match status" value="1"/>
</dbReference>
<comment type="caution">
    <text evidence="2">The sequence shown here is derived from an EMBL/GenBank/DDBJ whole genome shotgun (WGS) entry which is preliminary data.</text>
</comment>
<dbReference type="OrthoDB" id="4565346at2"/>
<dbReference type="InterPro" id="IPR050697">
    <property type="entry name" value="Adenylyl/Guanylyl_Cyclase_3/4"/>
</dbReference>
<dbReference type="PANTHER" id="PTHR43081">
    <property type="entry name" value="ADENYLATE CYCLASE, TERMINAL-DIFFERENTIATION SPECIFIC-RELATED"/>
    <property type="match status" value="1"/>
</dbReference>
<organism evidence="2 3">
    <name type="scientific">Rhodopseudomonas palustris</name>
    <dbReference type="NCBI Taxonomy" id="1076"/>
    <lineage>
        <taxon>Bacteria</taxon>
        <taxon>Pseudomonadati</taxon>
        <taxon>Pseudomonadota</taxon>
        <taxon>Alphaproteobacteria</taxon>
        <taxon>Hyphomicrobiales</taxon>
        <taxon>Nitrobacteraceae</taxon>
        <taxon>Rhodopseudomonas</taxon>
    </lineage>
</organism>
<dbReference type="EMBL" id="QYYD01000012">
    <property type="protein sequence ID" value="RJF74072.1"/>
    <property type="molecule type" value="Genomic_DNA"/>
</dbReference>
<dbReference type="CDD" id="cd07302">
    <property type="entry name" value="CHD"/>
    <property type="match status" value="1"/>
</dbReference>
<dbReference type="AlphaFoldDB" id="A0A418VD65"/>
<dbReference type="Gene3D" id="3.30.70.1230">
    <property type="entry name" value="Nucleotide cyclase"/>
    <property type="match status" value="1"/>
</dbReference>
<dbReference type="PANTHER" id="PTHR43081:SF11">
    <property type="entry name" value="BLR2264 PROTEIN"/>
    <property type="match status" value="1"/>
</dbReference>
<feature type="domain" description="Guanylate cyclase" evidence="1">
    <location>
        <begin position="276"/>
        <end position="413"/>
    </location>
</feature>